<evidence type="ECO:0000313" key="5">
    <source>
        <dbReference type="Proteomes" id="UP000199604"/>
    </source>
</evidence>
<reference evidence="5" key="1">
    <citation type="submission" date="2016-10" db="EMBL/GenBank/DDBJ databases">
        <authorList>
            <person name="Varghese N."/>
            <person name="Submissions S."/>
        </authorList>
    </citation>
    <scope>NUCLEOTIDE SEQUENCE [LARGE SCALE GENOMIC DNA]</scope>
    <source>
        <strain evidence="5">DSM 21789</strain>
    </source>
</reference>
<sequence>MKTNFKKISTLLVVLFSIGTQQVNAQNKKGGYVSVNTGYSMGTGQPNTIAAYLLQIINATEPSATTSTQEIAKINLGQGFNAGATFGYMFNKNIGLELGANYLMSSKTNTTNTSYSGDYKNNEISAKMIQIKPTIVFRGGYDKINPYAKLGMVIGSGKMIIDADYKDGADTFSTTLELNEGMPVGFQGSLGTLYKINEKFSLFAELDLISLSYAPKKGEYTKFVANGADVLSSMSVENKEIEFVDSFTNTGVSSPSTQPSKSPVIPFSFSSIGLNIGLQYHF</sequence>
<name>A0A1I0V192_9FLAO</name>
<dbReference type="AlphaFoldDB" id="A0A1I0V192"/>
<dbReference type="EMBL" id="FOJT01000001">
    <property type="protein sequence ID" value="SFA69903.1"/>
    <property type="molecule type" value="Genomic_DNA"/>
</dbReference>
<dbReference type="Proteomes" id="UP000199604">
    <property type="component" value="Unassembled WGS sequence"/>
</dbReference>
<organism evidence="4 5">
    <name type="scientific">Flavobacterium swingsii</name>
    <dbReference type="NCBI Taxonomy" id="498292"/>
    <lineage>
        <taxon>Bacteria</taxon>
        <taxon>Pseudomonadati</taxon>
        <taxon>Bacteroidota</taxon>
        <taxon>Flavobacteriia</taxon>
        <taxon>Flavobacteriales</taxon>
        <taxon>Flavobacteriaceae</taxon>
        <taxon>Flavobacterium</taxon>
    </lineage>
</organism>
<gene>
    <name evidence="4" type="ORF">SAMN05660845_0096</name>
</gene>
<protein>
    <submittedName>
        <fullName evidence="4">Outer membrane protein beta-barrel domain-containing protein</fullName>
    </submittedName>
</protein>
<dbReference type="Pfam" id="PF13505">
    <property type="entry name" value="OMP_b-brl"/>
    <property type="match status" value="1"/>
</dbReference>
<evidence type="ECO:0000256" key="2">
    <source>
        <dbReference type="SAM" id="SignalP"/>
    </source>
</evidence>
<feature type="chain" id="PRO_5011526260" evidence="2">
    <location>
        <begin position="26"/>
        <end position="282"/>
    </location>
</feature>
<dbReference type="OrthoDB" id="1322659at2"/>
<dbReference type="SUPFAM" id="SSF56925">
    <property type="entry name" value="OMPA-like"/>
    <property type="match status" value="1"/>
</dbReference>
<keyword evidence="5" id="KW-1185">Reference proteome</keyword>
<evidence type="ECO:0000256" key="1">
    <source>
        <dbReference type="ARBA" id="ARBA00022729"/>
    </source>
</evidence>
<dbReference type="STRING" id="498292.SAMN05660845_0096"/>
<feature type="signal peptide" evidence="2">
    <location>
        <begin position="1"/>
        <end position="25"/>
    </location>
</feature>
<dbReference type="InterPro" id="IPR027385">
    <property type="entry name" value="Beta-barrel_OMP"/>
</dbReference>
<feature type="domain" description="Outer membrane protein beta-barrel" evidence="3">
    <location>
        <begin position="11"/>
        <end position="217"/>
    </location>
</feature>
<evidence type="ECO:0000313" key="4">
    <source>
        <dbReference type="EMBL" id="SFA69903.1"/>
    </source>
</evidence>
<dbReference type="RefSeq" id="WP_091472737.1">
    <property type="nucleotide sequence ID" value="NZ_FOJT01000001.1"/>
</dbReference>
<dbReference type="Gene3D" id="2.40.160.20">
    <property type="match status" value="1"/>
</dbReference>
<proteinExistence type="predicted"/>
<keyword evidence="1 2" id="KW-0732">Signal</keyword>
<dbReference type="InterPro" id="IPR011250">
    <property type="entry name" value="OMP/PagP_B-barrel"/>
</dbReference>
<accession>A0A1I0V192</accession>
<evidence type="ECO:0000259" key="3">
    <source>
        <dbReference type="Pfam" id="PF13505"/>
    </source>
</evidence>